<name>A0ABR1M1N0_9PEZI</name>
<gene>
    <name evidence="3" type="ORF">IWX46DRAFT_528899</name>
</gene>
<evidence type="ECO:0000256" key="1">
    <source>
        <dbReference type="SAM" id="MobiDB-lite"/>
    </source>
</evidence>
<proteinExistence type="predicted"/>
<organism evidence="3 4">
    <name type="scientific">Phyllosticta citricarpa</name>
    <dbReference type="NCBI Taxonomy" id="55181"/>
    <lineage>
        <taxon>Eukaryota</taxon>
        <taxon>Fungi</taxon>
        <taxon>Dikarya</taxon>
        <taxon>Ascomycota</taxon>
        <taxon>Pezizomycotina</taxon>
        <taxon>Dothideomycetes</taxon>
        <taxon>Dothideomycetes incertae sedis</taxon>
        <taxon>Botryosphaeriales</taxon>
        <taxon>Phyllostictaceae</taxon>
        <taxon>Phyllosticta</taxon>
    </lineage>
</organism>
<reference evidence="3 4" key="1">
    <citation type="submission" date="2024-04" db="EMBL/GenBank/DDBJ databases">
        <title>Phyllosticta paracitricarpa is synonymous to the EU quarantine fungus P. citricarpa based on phylogenomic analyses.</title>
        <authorList>
            <consortium name="Lawrence Berkeley National Laboratory"/>
            <person name="Van Ingen-Buijs V.A."/>
            <person name="Van Westerhoven A.C."/>
            <person name="Haridas S."/>
            <person name="Skiadas P."/>
            <person name="Martin F."/>
            <person name="Groenewald J.Z."/>
            <person name="Crous P.W."/>
            <person name="Seidl M.F."/>
        </authorList>
    </citation>
    <scope>NUCLEOTIDE SEQUENCE [LARGE SCALE GENOMIC DNA]</scope>
    <source>
        <strain evidence="3 4">CBS 122670</strain>
    </source>
</reference>
<keyword evidence="4" id="KW-1185">Reference proteome</keyword>
<dbReference type="EMBL" id="JBBPDW010000025">
    <property type="protein sequence ID" value="KAK7541343.1"/>
    <property type="molecule type" value="Genomic_DNA"/>
</dbReference>
<dbReference type="PANTHER" id="PTHR12905:SF0">
    <property type="entry name" value="CALCINEURIN-LIKE PHOSPHOESTERASE DOMAIN-CONTAINING PROTEIN"/>
    <property type="match status" value="1"/>
</dbReference>
<dbReference type="SUPFAM" id="SSF56300">
    <property type="entry name" value="Metallo-dependent phosphatases"/>
    <property type="match status" value="1"/>
</dbReference>
<dbReference type="Gene3D" id="3.60.21.10">
    <property type="match status" value="1"/>
</dbReference>
<feature type="region of interest" description="Disordered" evidence="1">
    <location>
        <begin position="1"/>
        <end position="27"/>
    </location>
</feature>
<dbReference type="Proteomes" id="UP001365128">
    <property type="component" value="Unassembled WGS sequence"/>
</dbReference>
<dbReference type="PANTHER" id="PTHR12905">
    <property type="entry name" value="METALLOPHOSPHOESTERASE"/>
    <property type="match status" value="1"/>
</dbReference>
<sequence>MTASTNKPSIDAKVSSKRRRVSIDDDQLPVAKRGSPAVVHQAKDQARNNVRFLVLSDTHDLDLKDDPKAAFHLPAPEADVVLHCGDLTQHGDCSSIVAAMEVLGKIPAELKLVIAGNHEISLDRNYYLSQGGTEESHEYSLAAITGPVAKQNGVTFLQEGTQKFTLRNGASFTVFASPYTPQFGESAFQYPTGEDRFNPPEITPKWAKNVSTPSSTIPLGVDIVMTHGPPKYILDQNDDGQSSGCEHLRNAIIRAEPRLHCFGHIHAGYGAQRIRFDKDEEGGVFSYPKEFVGKNQARRKGYSSLSPSTTEALKESGREQCLLVNAAIECRDGEPVNSPWLVELDLGRSDDGAGGL</sequence>
<protein>
    <submittedName>
        <fullName evidence="3">Metallo-dependent phosphatase-like protein</fullName>
    </submittedName>
</protein>
<dbReference type="InterPro" id="IPR051693">
    <property type="entry name" value="UPF0046_metallophosphoest"/>
</dbReference>
<evidence type="ECO:0000259" key="2">
    <source>
        <dbReference type="Pfam" id="PF00149"/>
    </source>
</evidence>
<evidence type="ECO:0000313" key="4">
    <source>
        <dbReference type="Proteomes" id="UP001365128"/>
    </source>
</evidence>
<comment type="caution">
    <text evidence="3">The sequence shown here is derived from an EMBL/GenBank/DDBJ whole genome shotgun (WGS) entry which is preliminary data.</text>
</comment>
<dbReference type="Pfam" id="PF00149">
    <property type="entry name" value="Metallophos"/>
    <property type="match status" value="1"/>
</dbReference>
<feature type="domain" description="Calcineurin-like phosphoesterase" evidence="2">
    <location>
        <begin position="51"/>
        <end position="267"/>
    </location>
</feature>
<dbReference type="InterPro" id="IPR004843">
    <property type="entry name" value="Calcineurin-like_PHP"/>
</dbReference>
<dbReference type="CDD" id="cd07379">
    <property type="entry name" value="MPP_239FB"/>
    <property type="match status" value="1"/>
</dbReference>
<evidence type="ECO:0000313" key="3">
    <source>
        <dbReference type="EMBL" id="KAK7541343.1"/>
    </source>
</evidence>
<accession>A0ABR1M1N0</accession>
<dbReference type="InterPro" id="IPR029052">
    <property type="entry name" value="Metallo-depent_PP-like"/>
</dbReference>